<protein>
    <submittedName>
        <fullName evidence="2">Uncharacterized protein</fullName>
    </submittedName>
</protein>
<sequence length="199" mass="21074">MVSGFPDGGGISGGSDFLSGRSMNRRTHPFLFFTFFLSLSSSQPAPPLQSQTLVLNRLPSPPQSLSWSDADEESQPLTSSPSGGDPESADSIFSVQLHHVDALSSNTTTPQQLFNSRLLRDASRVKSIEFISTAGAGFDGGASNSSPSRPAQTLDWPVPRPMKTTRKRPPSAEAEPTAKLFGRRSLTGGGHRDMGASAG</sequence>
<evidence type="ECO:0000256" key="1">
    <source>
        <dbReference type="SAM" id="MobiDB-lite"/>
    </source>
</evidence>
<feature type="region of interest" description="Disordered" evidence="1">
    <location>
        <begin position="137"/>
        <end position="199"/>
    </location>
</feature>
<keyword evidence="3" id="KW-1185">Reference proteome</keyword>
<feature type="region of interest" description="Disordered" evidence="1">
    <location>
        <begin position="60"/>
        <end position="90"/>
    </location>
</feature>
<dbReference type="Proteomes" id="UP001497516">
    <property type="component" value="Chromosome 1"/>
</dbReference>
<evidence type="ECO:0000313" key="3">
    <source>
        <dbReference type="Proteomes" id="UP001497516"/>
    </source>
</evidence>
<organism evidence="2 3">
    <name type="scientific">Linum trigynum</name>
    <dbReference type="NCBI Taxonomy" id="586398"/>
    <lineage>
        <taxon>Eukaryota</taxon>
        <taxon>Viridiplantae</taxon>
        <taxon>Streptophyta</taxon>
        <taxon>Embryophyta</taxon>
        <taxon>Tracheophyta</taxon>
        <taxon>Spermatophyta</taxon>
        <taxon>Magnoliopsida</taxon>
        <taxon>eudicotyledons</taxon>
        <taxon>Gunneridae</taxon>
        <taxon>Pentapetalae</taxon>
        <taxon>rosids</taxon>
        <taxon>fabids</taxon>
        <taxon>Malpighiales</taxon>
        <taxon>Linaceae</taxon>
        <taxon>Linum</taxon>
    </lineage>
</organism>
<gene>
    <name evidence="2" type="ORF">LTRI10_LOCUS5972</name>
</gene>
<dbReference type="EMBL" id="OZ034813">
    <property type="protein sequence ID" value="CAL1358416.1"/>
    <property type="molecule type" value="Genomic_DNA"/>
</dbReference>
<feature type="compositionally biased region" description="Polar residues" evidence="1">
    <location>
        <begin position="142"/>
        <end position="151"/>
    </location>
</feature>
<name>A0AAV2CQT5_9ROSI</name>
<evidence type="ECO:0000313" key="2">
    <source>
        <dbReference type="EMBL" id="CAL1358416.1"/>
    </source>
</evidence>
<dbReference type="AlphaFoldDB" id="A0AAV2CQT5"/>
<reference evidence="2 3" key="1">
    <citation type="submission" date="2024-04" db="EMBL/GenBank/DDBJ databases">
        <authorList>
            <person name="Fracassetti M."/>
        </authorList>
    </citation>
    <scope>NUCLEOTIDE SEQUENCE [LARGE SCALE GENOMIC DNA]</scope>
</reference>
<accession>A0AAV2CQT5</accession>
<proteinExistence type="predicted"/>
<feature type="compositionally biased region" description="Basic and acidic residues" evidence="1">
    <location>
        <begin position="190"/>
        <end position="199"/>
    </location>
</feature>